<feature type="compositionally biased region" description="Gly residues" evidence="1">
    <location>
        <begin position="83"/>
        <end position="103"/>
    </location>
</feature>
<feature type="region of interest" description="Disordered" evidence="1">
    <location>
        <begin position="131"/>
        <end position="205"/>
    </location>
</feature>
<feature type="region of interest" description="Disordered" evidence="1">
    <location>
        <begin position="219"/>
        <end position="243"/>
    </location>
</feature>
<reference evidence="3" key="1">
    <citation type="submission" date="2025-08" db="UniProtKB">
        <authorList>
            <consortium name="RefSeq"/>
        </authorList>
    </citation>
    <scope>IDENTIFICATION</scope>
    <source>
        <tissue evidence="3">Blood</tissue>
    </source>
</reference>
<feature type="compositionally biased region" description="Low complexity" evidence="1">
    <location>
        <begin position="364"/>
        <end position="384"/>
    </location>
</feature>
<organism evidence="2 3">
    <name type="scientific">Eublepharis macularius</name>
    <name type="common">Leopard gecko</name>
    <name type="synonym">Cyrtodactylus macularius</name>
    <dbReference type="NCBI Taxonomy" id="481883"/>
    <lineage>
        <taxon>Eukaryota</taxon>
        <taxon>Metazoa</taxon>
        <taxon>Chordata</taxon>
        <taxon>Craniata</taxon>
        <taxon>Vertebrata</taxon>
        <taxon>Euteleostomi</taxon>
        <taxon>Lepidosauria</taxon>
        <taxon>Squamata</taxon>
        <taxon>Bifurcata</taxon>
        <taxon>Gekkota</taxon>
        <taxon>Eublepharidae</taxon>
        <taxon>Eublepharinae</taxon>
        <taxon>Eublepharis</taxon>
    </lineage>
</organism>
<accession>A0AA97K8R0</accession>
<gene>
    <name evidence="3" type="primary">C12H17orf114</name>
</gene>
<dbReference type="AlphaFoldDB" id="A0AA97K8R0"/>
<feature type="region of interest" description="Disordered" evidence="1">
    <location>
        <begin position="277"/>
        <end position="413"/>
    </location>
</feature>
<feature type="region of interest" description="Disordered" evidence="1">
    <location>
        <begin position="43"/>
        <end position="107"/>
    </location>
</feature>
<sequence>MPPLQGATPGNGGWPGSVCGTFQFRKRKQSPRGGLLCTCETATRRQISPAQPSPAALDLFPPRPGPGAGGSRRRRWGREEGAGGRGGGGGLARPLGAEGGRAGGRASRRCLRGVCRVPGPDTASVISAARRRPGQGRTGLRRAGVEPGLLRARASPPPTPPSRAAKARSCWVRAQPGPGSERAPWDSTVDPGAGGTEAPPPGASAGLGGAWPCRASAGPVWGKNAPRPAPPAARSRARGARPFRRPSALGGAAAATALPEEAAPGCRLPGRFRKAAASFGRGPRRVQQAREGRAGAAELSSRSLQGGRRGWGRGAAAGRPDWTCPSGAGGAAMSAKFPGCCPRRRRGKGGGEQRRQEPPREGCSAGSGAPSPGAGAAPAGSSEAPSPPGGAYFSGKARLSFRHRLDSEIESTR</sequence>
<feature type="compositionally biased region" description="Basic and acidic residues" evidence="1">
    <location>
        <begin position="403"/>
        <end position="413"/>
    </location>
</feature>
<evidence type="ECO:0000256" key="1">
    <source>
        <dbReference type="SAM" id="MobiDB-lite"/>
    </source>
</evidence>
<dbReference type="CTD" id="138266938"/>
<feature type="region of interest" description="Disordered" evidence="1">
    <location>
        <begin position="1"/>
        <end position="20"/>
    </location>
</feature>
<protein>
    <submittedName>
        <fullName evidence="3">Uncharacterized protein C17orf114 homolog</fullName>
    </submittedName>
</protein>
<feature type="compositionally biased region" description="Basic and acidic residues" evidence="1">
    <location>
        <begin position="349"/>
        <end position="360"/>
    </location>
</feature>
<name>A0AA97K8R0_EUBMA</name>
<evidence type="ECO:0000313" key="2">
    <source>
        <dbReference type="Proteomes" id="UP001190640"/>
    </source>
</evidence>
<dbReference type="Proteomes" id="UP001190640">
    <property type="component" value="Chromosome 12"/>
</dbReference>
<evidence type="ECO:0000313" key="3">
    <source>
        <dbReference type="RefSeq" id="XP_054850539.1"/>
    </source>
</evidence>
<proteinExistence type="predicted"/>
<dbReference type="GeneID" id="129340021"/>
<dbReference type="KEGG" id="emc:129340021"/>
<dbReference type="RefSeq" id="XP_054850539.1">
    <property type="nucleotide sequence ID" value="XM_054994564.1"/>
</dbReference>
<keyword evidence="2" id="KW-1185">Reference proteome</keyword>